<comment type="subcellular location">
    <subcellularLocation>
        <location evidence="1">Cell membrane</location>
        <topology evidence="1">Multi-pass membrane protein</topology>
    </subcellularLocation>
</comment>
<gene>
    <name evidence="12" type="ORF">ABFV83_18915</name>
</gene>
<evidence type="ECO:0000256" key="1">
    <source>
        <dbReference type="ARBA" id="ARBA00004651"/>
    </source>
</evidence>
<dbReference type="AlphaFoldDB" id="A0AAU7PNL8"/>
<dbReference type="GO" id="GO:0005886">
    <property type="term" value="C:plasma membrane"/>
    <property type="evidence" value="ECO:0007669"/>
    <property type="project" value="UniProtKB-SubCell"/>
</dbReference>
<protein>
    <submittedName>
        <fullName evidence="12">ABC transporter ATP-binding protein</fullName>
    </submittedName>
</protein>
<feature type="transmembrane region" description="Helical" evidence="9">
    <location>
        <begin position="232"/>
        <end position="261"/>
    </location>
</feature>
<evidence type="ECO:0000256" key="2">
    <source>
        <dbReference type="ARBA" id="ARBA00022448"/>
    </source>
</evidence>
<dbReference type="PROSITE" id="PS50929">
    <property type="entry name" value="ABC_TM1F"/>
    <property type="match status" value="1"/>
</dbReference>
<dbReference type="InterPro" id="IPR011527">
    <property type="entry name" value="ABC1_TM_dom"/>
</dbReference>
<feature type="transmembrane region" description="Helical" evidence="9">
    <location>
        <begin position="20"/>
        <end position="40"/>
    </location>
</feature>
<dbReference type="InterPro" id="IPR036640">
    <property type="entry name" value="ABC1_TM_sf"/>
</dbReference>
<evidence type="ECO:0000256" key="7">
    <source>
        <dbReference type="ARBA" id="ARBA00022989"/>
    </source>
</evidence>
<feature type="transmembrane region" description="Helical" evidence="9">
    <location>
        <begin position="52"/>
        <end position="73"/>
    </location>
</feature>
<dbReference type="Gene3D" id="3.40.50.300">
    <property type="entry name" value="P-loop containing nucleotide triphosphate hydrolases"/>
    <property type="match status" value="1"/>
</dbReference>
<dbReference type="GO" id="GO:0005524">
    <property type="term" value="F:ATP binding"/>
    <property type="evidence" value="ECO:0007669"/>
    <property type="project" value="UniProtKB-KW"/>
</dbReference>
<dbReference type="InterPro" id="IPR003593">
    <property type="entry name" value="AAA+_ATPase"/>
</dbReference>
<dbReference type="SMART" id="SM00382">
    <property type="entry name" value="AAA"/>
    <property type="match status" value="1"/>
</dbReference>
<keyword evidence="3" id="KW-1003">Cell membrane</keyword>
<keyword evidence="7 9" id="KW-1133">Transmembrane helix</keyword>
<keyword evidence="5" id="KW-0547">Nucleotide-binding</keyword>
<organism evidence="12">
    <name type="scientific">Lacrimispora sp. BS-2</name>
    <dbReference type="NCBI Taxonomy" id="3151850"/>
    <lineage>
        <taxon>Bacteria</taxon>
        <taxon>Bacillati</taxon>
        <taxon>Bacillota</taxon>
        <taxon>Clostridia</taxon>
        <taxon>Lachnospirales</taxon>
        <taxon>Lachnospiraceae</taxon>
        <taxon>Lacrimispora</taxon>
    </lineage>
</organism>
<keyword evidence="4 9" id="KW-0812">Transmembrane</keyword>
<evidence type="ECO:0000256" key="5">
    <source>
        <dbReference type="ARBA" id="ARBA00022741"/>
    </source>
</evidence>
<dbReference type="InterPro" id="IPR003439">
    <property type="entry name" value="ABC_transporter-like_ATP-bd"/>
</dbReference>
<evidence type="ECO:0000259" key="10">
    <source>
        <dbReference type="PROSITE" id="PS50893"/>
    </source>
</evidence>
<dbReference type="PANTHER" id="PTHR24221">
    <property type="entry name" value="ATP-BINDING CASSETTE SUB-FAMILY B"/>
    <property type="match status" value="1"/>
</dbReference>
<evidence type="ECO:0000256" key="9">
    <source>
        <dbReference type="SAM" id="Phobius"/>
    </source>
</evidence>
<dbReference type="CDD" id="cd07346">
    <property type="entry name" value="ABC_6TM_exporters"/>
    <property type="match status" value="1"/>
</dbReference>
<dbReference type="SUPFAM" id="SSF52540">
    <property type="entry name" value="P-loop containing nucleoside triphosphate hydrolases"/>
    <property type="match status" value="1"/>
</dbReference>
<evidence type="ECO:0000256" key="3">
    <source>
        <dbReference type="ARBA" id="ARBA00022475"/>
    </source>
</evidence>
<dbReference type="EMBL" id="CP157940">
    <property type="protein sequence ID" value="XBS53850.1"/>
    <property type="molecule type" value="Genomic_DNA"/>
</dbReference>
<dbReference type="PROSITE" id="PS00211">
    <property type="entry name" value="ABC_TRANSPORTER_1"/>
    <property type="match status" value="1"/>
</dbReference>
<dbReference type="GO" id="GO:0034040">
    <property type="term" value="F:ATPase-coupled lipid transmembrane transporter activity"/>
    <property type="evidence" value="ECO:0007669"/>
    <property type="project" value="TreeGrafter"/>
</dbReference>
<name>A0AAU7PNL8_9FIRM</name>
<keyword evidence="8 9" id="KW-0472">Membrane</keyword>
<feature type="transmembrane region" description="Helical" evidence="9">
    <location>
        <begin position="267"/>
        <end position="287"/>
    </location>
</feature>
<dbReference type="FunFam" id="3.40.50.300:FF:000221">
    <property type="entry name" value="Multidrug ABC transporter ATP-binding protein"/>
    <property type="match status" value="1"/>
</dbReference>
<evidence type="ECO:0000259" key="11">
    <source>
        <dbReference type="PROSITE" id="PS50929"/>
    </source>
</evidence>
<dbReference type="RefSeq" id="WP_349946095.1">
    <property type="nucleotide sequence ID" value="NZ_CP157940.1"/>
</dbReference>
<accession>A0AAU7PNL8</accession>
<feature type="domain" description="ABC transporter" evidence="10">
    <location>
        <begin position="329"/>
        <end position="563"/>
    </location>
</feature>
<dbReference type="Pfam" id="PF00005">
    <property type="entry name" value="ABC_tran"/>
    <property type="match status" value="1"/>
</dbReference>
<dbReference type="GO" id="GO:0016887">
    <property type="term" value="F:ATP hydrolysis activity"/>
    <property type="evidence" value="ECO:0007669"/>
    <property type="project" value="InterPro"/>
</dbReference>
<feature type="domain" description="ABC transmembrane type-1" evidence="11">
    <location>
        <begin position="19"/>
        <end position="294"/>
    </location>
</feature>
<dbReference type="Pfam" id="PF00664">
    <property type="entry name" value="ABC_membrane"/>
    <property type="match status" value="1"/>
</dbReference>
<sequence>MNQDLLVKEMKRKNTGSNLLIAVGAVLDLVPRFLTIHMAASFIAGQLTWRTIGLAGGLMLLSMVLKSGCFYFSTWMAHKAAYTTLTDLRLRLIRHLKKLPIRFFQERKTGGLTSIIEHDVEQAEFYLAHGLPEIMTATVVPAVLFITMLLIDWRLALLMVSTLPLMLLTRKLSAAIWKKNQQTFSESTKTMQENVLEYVQTIAVIKAFGKEETKTERTIQFAKDYVRAARKAAAGVSVSMGILDVFMQGGVVLMMIAGSLFLATGELSVPMFVLSILLGTAFTSFIAKAATLQHYGIVFSSSMKEVASVLDAPIAEAKEVLTNITHGDIEISSLYFAYPGKETTLNNISVTFPQGSRSALVGASGCGKSTLVSLLIGFWQPPRGSIKIGGVDVTDLSESELNALIGIVQQDAFLFNMSIAENIRMGKPSASEDEIIAAAKKARIHDFIQSLPEGYQTKAGESGVKFSGGEKQRVAIARMILKDTPILIFDEATAAVDAENEKHIHAAIEEFSRNKTVITITHHLNTIRGAEQIIVMETGQVVGIGTHSELTARCPQYGELISQQDKVDRWNIKEGCV</sequence>
<dbReference type="PROSITE" id="PS50893">
    <property type="entry name" value="ABC_TRANSPORTER_2"/>
    <property type="match status" value="1"/>
</dbReference>
<dbReference type="InterPro" id="IPR027417">
    <property type="entry name" value="P-loop_NTPase"/>
</dbReference>
<evidence type="ECO:0000256" key="4">
    <source>
        <dbReference type="ARBA" id="ARBA00022692"/>
    </source>
</evidence>
<proteinExistence type="predicted"/>
<keyword evidence="6 12" id="KW-0067">ATP-binding</keyword>
<dbReference type="InterPro" id="IPR017871">
    <property type="entry name" value="ABC_transporter-like_CS"/>
</dbReference>
<keyword evidence="2" id="KW-0813">Transport</keyword>
<dbReference type="SUPFAM" id="SSF90123">
    <property type="entry name" value="ABC transporter transmembrane region"/>
    <property type="match status" value="1"/>
</dbReference>
<dbReference type="Gene3D" id="1.20.1560.10">
    <property type="entry name" value="ABC transporter type 1, transmembrane domain"/>
    <property type="match status" value="1"/>
</dbReference>
<reference evidence="12" key="1">
    <citation type="submission" date="2024-06" db="EMBL/GenBank/DDBJ databases">
        <title>Lacrimispora cavernae sp. nov., a novel anaerobe isolated from bat guano pile inside a cave.</title>
        <authorList>
            <person name="Miller S.L."/>
            <person name="Lu N."/>
            <person name="King J."/>
            <person name="Sankaranarayanan K."/>
            <person name="Lawson P.A."/>
        </authorList>
    </citation>
    <scope>NUCLEOTIDE SEQUENCE</scope>
    <source>
        <strain evidence="12">BS-2</strain>
    </source>
</reference>
<dbReference type="GO" id="GO:0140359">
    <property type="term" value="F:ABC-type transporter activity"/>
    <property type="evidence" value="ECO:0007669"/>
    <property type="project" value="InterPro"/>
</dbReference>
<dbReference type="PANTHER" id="PTHR24221:SF654">
    <property type="entry name" value="ATP-BINDING CASSETTE SUB-FAMILY B MEMBER 6"/>
    <property type="match status" value="1"/>
</dbReference>
<evidence type="ECO:0000256" key="6">
    <source>
        <dbReference type="ARBA" id="ARBA00022840"/>
    </source>
</evidence>
<evidence type="ECO:0000256" key="8">
    <source>
        <dbReference type="ARBA" id="ARBA00023136"/>
    </source>
</evidence>
<dbReference type="InterPro" id="IPR039421">
    <property type="entry name" value="Type_1_exporter"/>
</dbReference>
<evidence type="ECO:0000313" key="12">
    <source>
        <dbReference type="EMBL" id="XBS53850.1"/>
    </source>
</evidence>